<sequence length="214" mass="24702">MKFRIIFLFLSFFLNLAFCKKQELTINDEDPFYLDLEAGCFENAKVENSAKKVRCITKKDELACFILLRNANSNAIDQVFKNTKWTSPNFSEASLNYYIDKMGTISVLQGGPARTKEEYLIIGEGKIHIKNSKWFYEQFCDQNNCERLTFAIEYFNCSVSYFPASNEHRLFLTIGDRNFGDSDNAKSLSIVLEDPVKPQIRNGFELYLVPPDSK</sequence>
<comment type="caution">
    <text evidence="1">The sequence shown here is derived from an EMBL/GenBank/DDBJ whole genome shotgun (WGS) entry which is preliminary data.</text>
</comment>
<gene>
    <name evidence="1" type="ORF">CH364_03850</name>
</gene>
<dbReference type="Proteomes" id="UP000232145">
    <property type="component" value="Unassembled WGS sequence"/>
</dbReference>
<dbReference type="OrthoDB" id="344806at2"/>
<organism evidence="1 2">
    <name type="scientific">Leptospira harrisiae</name>
    <dbReference type="NCBI Taxonomy" id="2023189"/>
    <lineage>
        <taxon>Bacteria</taxon>
        <taxon>Pseudomonadati</taxon>
        <taxon>Spirochaetota</taxon>
        <taxon>Spirochaetia</taxon>
        <taxon>Leptospirales</taxon>
        <taxon>Leptospiraceae</taxon>
        <taxon>Leptospira</taxon>
    </lineage>
</organism>
<proteinExistence type="predicted"/>
<reference evidence="1 2" key="1">
    <citation type="submission" date="2017-07" db="EMBL/GenBank/DDBJ databases">
        <title>Leptospira spp. isolated from tropical soils.</title>
        <authorList>
            <person name="Thibeaux R."/>
            <person name="Iraola G."/>
            <person name="Ferres I."/>
            <person name="Bierque E."/>
            <person name="Girault D."/>
            <person name="Soupe-Gilbert M.-E."/>
            <person name="Picardeau M."/>
            <person name="Goarant C."/>
        </authorList>
    </citation>
    <scope>NUCLEOTIDE SEQUENCE [LARGE SCALE GENOMIC DNA]</scope>
    <source>
        <strain evidence="1 2">FH2-B-A1</strain>
    </source>
</reference>
<evidence type="ECO:0000313" key="2">
    <source>
        <dbReference type="Proteomes" id="UP000232145"/>
    </source>
</evidence>
<dbReference type="AlphaFoldDB" id="A0A2N0AM76"/>
<name>A0A2N0AM76_9LEPT</name>
<dbReference type="RefSeq" id="WP_100742284.1">
    <property type="nucleotide sequence ID" value="NZ_NPDW01000001.1"/>
</dbReference>
<accession>A0A2N0AM76</accession>
<keyword evidence="2" id="KW-1185">Reference proteome</keyword>
<dbReference type="EMBL" id="NPDX01000001">
    <property type="protein sequence ID" value="PJZ85383.1"/>
    <property type="molecule type" value="Genomic_DNA"/>
</dbReference>
<protein>
    <submittedName>
        <fullName evidence="1">Uncharacterized protein</fullName>
    </submittedName>
</protein>
<evidence type="ECO:0000313" key="1">
    <source>
        <dbReference type="EMBL" id="PJZ85383.1"/>
    </source>
</evidence>